<dbReference type="Proteomes" id="UP000789901">
    <property type="component" value="Unassembled WGS sequence"/>
</dbReference>
<dbReference type="EMBL" id="CAJVQB010011374">
    <property type="protein sequence ID" value="CAG8747246.1"/>
    <property type="molecule type" value="Genomic_DNA"/>
</dbReference>
<name>A0ABN7V9L7_GIGMA</name>
<gene>
    <name evidence="1" type="ORF">GMARGA_LOCUS16008</name>
</gene>
<comment type="caution">
    <text evidence="1">The sequence shown here is derived from an EMBL/GenBank/DDBJ whole genome shotgun (WGS) entry which is preliminary data.</text>
</comment>
<evidence type="ECO:0000313" key="1">
    <source>
        <dbReference type="EMBL" id="CAG8747246.1"/>
    </source>
</evidence>
<evidence type="ECO:0000313" key="2">
    <source>
        <dbReference type="Proteomes" id="UP000789901"/>
    </source>
</evidence>
<feature type="non-terminal residue" evidence="1">
    <location>
        <position position="1"/>
    </location>
</feature>
<protein>
    <submittedName>
        <fullName evidence="1">10499_t:CDS:1</fullName>
    </submittedName>
</protein>
<reference evidence="1 2" key="1">
    <citation type="submission" date="2021-06" db="EMBL/GenBank/DDBJ databases">
        <authorList>
            <person name="Kallberg Y."/>
            <person name="Tangrot J."/>
            <person name="Rosling A."/>
        </authorList>
    </citation>
    <scope>NUCLEOTIDE SEQUENCE [LARGE SCALE GENOMIC DNA]</scope>
    <source>
        <strain evidence="1 2">120-4 pot B 10/14</strain>
    </source>
</reference>
<keyword evidence="2" id="KW-1185">Reference proteome</keyword>
<organism evidence="1 2">
    <name type="scientific">Gigaspora margarita</name>
    <dbReference type="NCBI Taxonomy" id="4874"/>
    <lineage>
        <taxon>Eukaryota</taxon>
        <taxon>Fungi</taxon>
        <taxon>Fungi incertae sedis</taxon>
        <taxon>Mucoromycota</taxon>
        <taxon>Glomeromycotina</taxon>
        <taxon>Glomeromycetes</taxon>
        <taxon>Diversisporales</taxon>
        <taxon>Gigasporaceae</taxon>
        <taxon>Gigaspora</taxon>
    </lineage>
</organism>
<sequence length="169" mass="19963">NSGRGNYKQFQYQKDVCHINKGKKLFYEVGTTGVQKRARHLKLLRKQALKKESHQESVDRELKEEQIDIEWDCLSNAIQEAANKHIPWSKAKKMEFSCKKVIPKCKYHKELKLLHKICKYKKEKGINKISHSECSRFNIQIKQINEKNMMEIPPLLSAWNLVNVDELQK</sequence>
<proteinExistence type="predicted"/>
<accession>A0ABN7V9L7</accession>